<accession>A0A061ADK0</accession>
<sequence>MPRRAPNWTGFQQTVGDVLAAYGAHGQGLSQFAPGRQFKVGVLEATKDGWASLDRAHRERVIERMEKDATRVQALFKRLSRESSEYPRPAACFRSLLGDAEYNRHGSSRSYKDLGEAYGLMLLRGEGPATNDEATVVAPPQVAMSSSASASSPRRPSASSSRPPSHAQPPEYLPPTHPLPLTAPEALEEAHIPTLDLKTTPSDLLYTFGANRFLQTVYAYNFLEGLKTVLPGDKWAQLMEAPGCGDCQAPFERVQQDSEKLEQAWETTPHIKGRPAFKAMSEVLLGQLVTVGVFKEAVEQNNAEIIGEAYAVMLASLAVDKVIVSLPPLPVVVVA</sequence>
<reference evidence="2" key="1">
    <citation type="journal article" date="2014" name="Genome Announc.">
        <title>Draft genome sequence of Rhodosporidium toruloides CECT1137, an oleaginous yeast of biotechnological interest.</title>
        <authorList>
            <person name="Morin N."/>
            <person name="Calcas X."/>
            <person name="Devillers H."/>
            <person name="Durrens P."/>
            <person name="Sherman D.J."/>
            <person name="Nicaud J.-M."/>
            <person name="Neuveglise C."/>
        </authorList>
    </citation>
    <scope>NUCLEOTIDE SEQUENCE</scope>
    <source>
        <strain evidence="2">CECT1137</strain>
    </source>
</reference>
<feature type="region of interest" description="Disordered" evidence="1">
    <location>
        <begin position="142"/>
        <end position="181"/>
    </location>
</feature>
<dbReference type="AlphaFoldDB" id="A0A061ADK0"/>
<feature type="compositionally biased region" description="Low complexity" evidence="1">
    <location>
        <begin position="145"/>
        <end position="165"/>
    </location>
</feature>
<name>A0A061ADK0_RHOTO</name>
<organism evidence="2">
    <name type="scientific">Rhodotorula toruloides</name>
    <name type="common">Yeast</name>
    <name type="synonym">Rhodosporidium toruloides</name>
    <dbReference type="NCBI Taxonomy" id="5286"/>
    <lineage>
        <taxon>Eukaryota</taxon>
        <taxon>Fungi</taxon>
        <taxon>Dikarya</taxon>
        <taxon>Basidiomycota</taxon>
        <taxon>Pucciniomycotina</taxon>
        <taxon>Microbotryomycetes</taxon>
        <taxon>Sporidiobolales</taxon>
        <taxon>Sporidiobolaceae</taxon>
        <taxon>Rhodotorula</taxon>
    </lineage>
</organism>
<protein>
    <submittedName>
        <fullName evidence="2">RHTO0S01e03774g1_1</fullName>
    </submittedName>
</protein>
<gene>
    <name evidence="2" type="ORF">RHTO0S_01e03774g</name>
</gene>
<dbReference type="EMBL" id="LK052936">
    <property type="protein sequence ID" value="CDR35636.1"/>
    <property type="molecule type" value="Genomic_DNA"/>
</dbReference>
<evidence type="ECO:0000256" key="1">
    <source>
        <dbReference type="SAM" id="MobiDB-lite"/>
    </source>
</evidence>
<dbReference type="OrthoDB" id="10499411at2759"/>
<evidence type="ECO:0000313" key="2">
    <source>
        <dbReference type="EMBL" id="CDR35636.1"/>
    </source>
</evidence>
<proteinExistence type="predicted"/>